<dbReference type="PANTHER" id="PTHR43096:SF52">
    <property type="entry name" value="DNAJ HOMOLOG 1, MITOCHONDRIAL-RELATED"/>
    <property type="match status" value="1"/>
</dbReference>
<dbReference type="GO" id="GO:0005737">
    <property type="term" value="C:cytoplasm"/>
    <property type="evidence" value="ECO:0007669"/>
    <property type="project" value="TreeGrafter"/>
</dbReference>
<proteinExistence type="predicted"/>
<dbReference type="Proteomes" id="UP001489004">
    <property type="component" value="Unassembled WGS sequence"/>
</dbReference>
<dbReference type="InterPro" id="IPR001623">
    <property type="entry name" value="DnaJ_domain"/>
</dbReference>
<sequence>MQVVSNYVNPHRTLGVEEGATEQQIKRAYRKLALKLHPDINSSPAAHVEFMQMQHAYETLIGRGRGKELDYEHRQHGNSWDFHDWYWKFSTSQRPGQAGAAGQAQPSSREQALQVRLDRLASHFRIASLRDDHTDAFAAASGSFREADQHLGSWRASHGGLGMRPNPGHGSSPYQHSQHSTAARTAVLEREVQQHNTDATSLEDVVERLESRFSSSDNTAVGDEPADAGPPESTAQHSAADAGMGSAQGPWWEEVVTDGSASTLRAGGEGEARVQSQLMGLKRRAALRKKGQ</sequence>
<accession>A0AAW1Q414</accession>
<feature type="region of interest" description="Disordered" evidence="2">
    <location>
        <begin position="155"/>
        <end position="184"/>
    </location>
</feature>
<dbReference type="Gene3D" id="1.10.287.110">
    <property type="entry name" value="DnaJ domain"/>
    <property type="match status" value="1"/>
</dbReference>
<dbReference type="Pfam" id="PF00226">
    <property type="entry name" value="DnaJ"/>
    <property type="match status" value="1"/>
</dbReference>
<keyword evidence="1" id="KW-0143">Chaperone</keyword>
<name>A0AAW1Q414_9CHLO</name>
<evidence type="ECO:0000259" key="3">
    <source>
        <dbReference type="PROSITE" id="PS50076"/>
    </source>
</evidence>
<dbReference type="PANTHER" id="PTHR43096">
    <property type="entry name" value="DNAJ HOMOLOG 1, MITOCHONDRIAL-RELATED"/>
    <property type="match status" value="1"/>
</dbReference>
<feature type="domain" description="J" evidence="3">
    <location>
        <begin position="9"/>
        <end position="77"/>
    </location>
</feature>
<dbReference type="SMART" id="SM00271">
    <property type="entry name" value="DnaJ"/>
    <property type="match status" value="1"/>
</dbReference>
<dbReference type="PRINTS" id="PR00625">
    <property type="entry name" value="JDOMAIN"/>
</dbReference>
<protein>
    <recommendedName>
        <fullName evidence="3">J domain-containing protein</fullName>
    </recommendedName>
</protein>
<evidence type="ECO:0000313" key="5">
    <source>
        <dbReference type="Proteomes" id="UP001489004"/>
    </source>
</evidence>
<reference evidence="4 5" key="1">
    <citation type="journal article" date="2024" name="Nat. Commun.">
        <title>Phylogenomics reveals the evolutionary origins of lichenization in chlorophyte algae.</title>
        <authorList>
            <person name="Puginier C."/>
            <person name="Libourel C."/>
            <person name="Otte J."/>
            <person name="Skaloud P."/>
            <person name="Haon M."/>
            <person name="Grisel S."/>
            <person name="Petersen M."/>
            <person name="Berrin J.G."/>
            <person name="Delaux P.M."/>
            <person name="Dal Grande F."/>
            <person name="Keller J."/>
        </authorList>
    </citation>
    <scope>NUCLEOTIDE SEQUENCE [LARGE SCALE GENOMIC DNA]</scope>
    <source>
        <strain evidence="4 5">SAG 2043</strain>
    </source>
</reference>
<dbReference type="CDD" id="cd06257">
    <property type="entry name" value="DnaJ"/>
    <property type="match status" value="1"/>
</dbReference>
<comment type="caution">
    <text evidence="4">The sequence shown here is derived from an EMBL/GenBank/DDBJ whole genome shotgun (WGS) entry which is preliminary data.</text>
</comment>
<dbReference type="SUPFAM" id="SSF46565">
    <property type="entry name" value="Chaperone J-domain"/>
    <property type="match status" value="1"/>
</dbReference>
<evidence type="ECO:0000256" key="1">
    <source>
        <dbReference type="ARBA" id="ARBA00023186"/>
    </source>
</evidence>
<feature type="region of interest" description="Disordered" evidence="2">
    <location>
        <begin position="211"/>
        <end position="292"/>
    </location>
</feature>
<feature type="compositionally biased region" description="Basic residues" evidence="2">
    <location>
        <begin position="281"/>
        <end position="292"/>
    </location>
</feature>
<evidence type="ECO:0000313" key="4">
    <source>
        <dbReference type="EMBL" id="KAK9815555.1"/>
    </source>
</evidence>
<feature type="compositionally biased region" description="Polar residues" evidence="2">
    <location>
        <begin position="172"/>
        <end position="183"/>
    </location>
</feature>
<organism evidence="4 5">
    <name type="scientific">[Myrmecia] bisecta</name>
    <dbReference type="NCBI Taxonomy" id="41462"/>
    <lineage>
        <taxon>Eukaryota</taxon>
        <taxon>Viridiplantae</taxon>
        <taxon>Chlorophyta</taxon>
        <taxon>core chlorophytes</taxon>
        <taxon>Trebouxiophyceae</taxon>
        <taxon>Trebouxiales</taxon>
        <taxon>Trebouxiaceae</taxon>
        <taxon>Myrmecia</taxon>
    </lineage>
</organism>
<dbReference type="InterPro" id="IPR036869">
    <property type="entry name" value="J_dom_sf"/>
</dbReference>
<evidence type="ECO:0000256" key="2">
    <source>
        <dbReference type="SAM" id="MobiDB-lite"/>
    </source>
</evidence>
<dbReference type="EMBL" id="JALJOR010000006">
    <property type="protein sequence ID" value="KAK9815555.1"/>
    <property type="molecule type" value="Genomic_DNA"/>
</dbReference>
<dbReference type="PROSITE" id="PS50076">
    <property type="entry name" value="DNAJ_2"/>
    <property type="match status" value="1"/>
</dbReference>
<dbReference type="GO" id="GO:0042026">
    <property type="term" value="P:protein refolding"/>
    <property type="evidence" value="ECO:0007669"/>
    <property type="project" value="TreeGrafter"/>
</dbReference>
<dbReference type="GO" id="GO:0051082">
    <property type="term" value="F:unfolded protein binding"/>
    <property type="evidence" value="ECO:0007669"/>
    <property type="project" value="TreeGrafter"/>
</dbReference>
<keyword evidence="5" id="KW-1185">Reference proteome</keyword>
<dbReference type="AlphaFoldDB" id="A0AAW1Q414"/>
<gene>
    <name evidence="4" type="ORF">WJX72_005661</name>
</gene>